<accession>A0ABD3WS94</accession>
<proteinExistence type="predicted"/>
<organism evidence="2 3">
    <name type="scientific">Sinanodonta woodiana</name>
    <name type="common">Chinese pond mussel</name>
    <name type="synonym">Anodonta woodiana</name>
    <dbReference type="NCBI Taxonomy" id="1069815"/>
    <lineage>
        <taxon>Eukaryota</taxon>
        <taxon>Metazoa</taxon>
        <taxon>Spiralia</taxon>
        <taxon>Lophotrochozoa</taxon>
        <taxon>Mollusca</taxon>
        <taxon>Bivalvia</taxon>
        <taxon>Autobranchia</taxon>
        <taxon>Heteroconchia</taxon>
        <taxon>Palaeoheterodonta</taxon>
        <taxon>Unionida</taxon>
        <taxon>Unionoidea</taxon>
        <taxon>Unionidae</taxon>
        <taxon>Unioninae</taxon>
        <taxon>Sinanodonta</taxon>
    </lineage>
</organism>
<gene>
    <name evidence="2" type="ORF">ACJMK2_034625</name>
</gene>
<evidence type="ECO:0000313" key="3">
    <source>
        <dbReference type="Proteomes" id="UP001634394"/>
    </source>
</evidence>
<sequence length="56" mass="6250">PCLQFGNMQPDRKNPITKEPDGQCGRCYKIIKCSGNSTTTLKNNKKIHGINFDKPA</sequence>
<reference evidence="2 3" key="1">
    <citation type="submission" date="2024-11" db="EMBL/GenBank/DDBJ databases">
        <title>Chromosome-level genome assembly of the freshwater bivalve Anodonta woodiana.</title>
        <authorList>
            <person name="Chen X."/>
        </authorList>
    </citation>
    <scope>NUCLEOTIDE SEQUENCE [LARGE SCALE GENOMIC DNA]</scope>
    <source>
        <strain evidence="2">MN2024</strain>
        <tissue evidence="2">Gills</tissue>
    </source>
</reference>
<evidence type="ECO:0000256" key="1">
    <source>
        <dbReference type="SAM" id="MobiDB-lite"/>
    </source>
</evidence>
<comment type="caution">
    <text evidence="2">The sequence shown here is derived from an EMBL/GenBank/DDBJ whole genome shotgun (WGS) entry which is preliminary data.</text>
</comment>
<feature type="non-terminal residue" evidence="2">
    <location>
        <position position="1"/>
    </location>
</feature>
<dbReference type="Proteomes" id="UP001634394">
    <property type="component" value="Unassembled WGS sequence"/>
</dbReference>
<feature type="compositionally biased region" description="Basic and acidic residues" evidence="1">
    <location>
        <begin position="10"/>
        <end position="20"/>
    </location>
</feature>
<keyword evidence="3" id="KW-1185">Reference proteome</keyword>
<feature type="region of interest" description="Disordered" evidence="1">
    <location>
        <begin position="1"/>
        <end position="20"/>
    </location>
</feature>
<name>A0ABD3WS94_SINWO</name>
<evidence type="ECO:0000313" key="2">
    <source>
        <dbReference type="EMBL" id="KAL3876839.1"/>
    </source>
</evidence>
<protein>
    <submittedName>
        <fullName evidence="2">Uncharacterized protein</fullName>
    </submittedName>
</protein>
<dbReference type="EMBL" id="JBJQND010000005">
    <property type="protein sequence ID" value="KAL3876839.1"/>
    <property type="molecule type" value="Genomic_DNA"/>
</dbReference>
<dbReference type="AlphaFoldDB" id="A0ABD3WS94"/>